<comment type="similarity">
    <text evidence="3">Belongs to the acetyltransferase family. RimJ subfamily.</text>
</comment>
<protein>
    <submittedName>
        <fullName evidence="5">GNAT family N-acetyltransferase</fullName>
    </submittedName>
</protein>
<reference evidence="5 6" key="1">
    <citation type="submission" date="2020-12" db="EMBL/GenBank/DDBJ databases">
        <title>Aureibaculum luteum sp. nov. and Aureibaculum flavum sp. nov., novel members of the family Flavobacteriaceae isolated from Antarctic intertidal sediments.</title>
        <authorList>
            <person name="He X."/>
            <person name="Zhang X."/>
        </authorList>
    </citation>
    <scope>NUCLEOTIDE SEQUENCE [LARGE SCALE GENOMIC DNA]</scope>
    <source>
        <strain evidence="5 6">A20</strain>
    </source>
</reference>
<evidence type="ECO:0000256" key="3">
    <source>
        <dbReference type="ARBA" id="ARBA00038502"/>
    </source>
</evidence>
<dbReference type="InterPro" id="IPR051531">
    <property type="entry name" value="N-acetyltransferase"/>
</dbReference>
<proteinExistence type="inferred from homology"/>
<dbReference type="Gene3D" id="3.40.630.30">
    <property type="match status" value="1"/>
</dbReference>
<dbReference type="Pfam" id="PF13302">
    <property type="entry name" value="Acetyltransf_3"/>
    <property type="match status" value="1"/>
</dbReference>
<dbReference type="PANTHER" id="PTHR43792:SF8">
    <property type="entry name" value="[RIBOSOMAL PROTEIN US5]-ALANINE N-ACETYLTRANSFERASE"/>
    <property type="match status" value="1"/>
</dbReference>
<evidence type="ECO:0000259" key="4">
    <source>
        <dbReference type="Pfam" id="PF13302"/>
    </source>
</evidence>
<comment type="caution">
    <text evidence="5">The sequence shown here is derived from an EMBL/GenBank/DDBJ whole genome shotgun (WGS) entry which is preliminary data.</text>
</comment>
<keyword evidence="1" id="KW-0808">Transferase</keyword>
<evidence type="ECO:0000313" key="6">
    <source>
        <dbReference type="Proteomes" id="UP000623301"/>
    </source>
</evidence>
<dbReference type="RefSeq" id="WP_198841800.1">
    <property type="nucleotide sequence ID" value="NZ_JAEHFJ010000005.1"/>
</dbReference>
<gene>
    <name evidence="5" type="ORF">JBL43_12810</name>
</gene>
<sequence>MIAQFDGFEVSKIHSGDAWKICDLVVSNSERLKRYFPSTLAQNLNPTLSQLYVEKKVKEFQQKQEFIFTLKNSNNRELVGIIGIKELDWEKKQGEFAYCIGYANEGQGLTSKAVKALLIYAFTTLGLETLQIISHKDNLASVKVAENCKFNWIRTLENEFTPVGEQPIDMELYEAYIGRFEKNK</sequence>
<feature type="domain" description="N-acetyltransferase" evidence="4">
    <location>
        <begin position="16"/>
        <end position="150"/>
    </location>
</feature>
<dbReference type="EMBL" id="JAEHFJ010000005">
    <property type="protein sequence ID" value="MBJ2175126.1"/>
    <property type="molecule type" value="Genomic_DNA"/>
</dbReference>
<name>A0ABS0WT10_9FLAO</name>
<evidence type="ECO:0000256" key="2">
    <source>
        <dbReference type="ARBA" id="ARBA00023315"/>
    </source>
</evidence>
<keyword evidence="2" id="KW-0012">Acyltransferase</keyword>
<accession>A0ABS0WT10</accession>
<dbReference type="SUPFAM" id="SSF55729">
    <property type="entry name" value="Acyl-CoA N-acyltransferases (Nat)"/>
    <property type="match status" value="1"/>
</dbReference>
<evidence type="ECO:0000256" key="1">
    <source>
        <dbReference type="ARBA" id="ARBA00022679"/>
    </source>
</evidence>
<dbReference type="Proteomes" id="UP000623301">
    <property type="component" value="Unassembled WGS sequence"/>
</dbReference>
<dbReference type="InterPro" id="IPR016181">
    <property type="entry name" value="Acyl_CoA_acyltransferase"/>
</dbReference>
<dbReference type="InterPro" id="IPR000182">
    <property type="entry name" value="GNAT_dom"/>
</dbReference>
<keyword evidence="6" id="KW-1185">Reference proteome</keyword>
<evidence type="ECO:0000313" key="5">
    <source>
        <dbReference type="EMBL" id="MBJ2175126.1"/>
    </source>
</evidence>
<organism evidence="5 6">
    <name type="scientific">Aureibaculum flavum</name>
    <dbReference type="NCBI Taxonomy" id="2795986"/>
    <lineage>
        <taxon>Bacteria</taxon>
        <taxon>Pseudomonadati</taxon>
        <taxon>Bacteroidota</taxon>
        <taxon>Flavobacteriia</taxon>
        <taxon>Flavobacteriales</taxon>
        <taxon>Flavobacteriaceae</taxon>
        <taxon>Aureibaculum</taxon>
    </lineage>
</organism>
<dbReference type="PANTHER" id="PTHR43792">
    <property type="entry name" value="GNAT FAMILY, PUTATIVE (AFU_ORTHOLOGUE AFUA_3G00765)-RELATED-RELATED"/>
    <property type="match status" value="1"/>
</dbReference>